<protein>
    <submittedName>
        <fullName evidence="1">Uncharacterized protein</fullName>
    </submittedName>
</protein>
<accession>A0ABY4YJE3</accession>
<dbReference type="EMBL" id="CP099490">
    <property type="protein sequence ID" value="USQ76814.1"/>
    <property type="molecule type" value="Genomic_DNA"/>
</dbReference>
<name>A0ABY4YJE3_9MICO</name>
<gene>
    <name evidence="1" type="ORF">NF557_02465</name>
</gene>
<dbReference type="Proteomes" id="UP001056535">
    <property type="component" value="Chromosome"/>
</dbReference>
<keyword evidence="2" id="KW-1185">Reference proteome</keyword>
<proteinExistence type="predicted"/>
<evidence type="ECO:0000313" key="1">
    <source>
        <dbReference type="EMBL" id="USQ76814.1"/>
    </source>
</evidence>
<reference evidence="1" key="1">
    <citation type="submission" date="2022-06" db="EMBL/GenBank/DDBJ databases">
        <title>Ornithinimicrobium JY.X270.</title>
        <authorList>
            <person name="Huang Y."/>
        </authorList>
    </citation>
    <scope>NUCLEOTIDE SEQUENCE</scope>
    <source>
        <strain evidence="1">JY.X270</strain>
    </source>
</reference>
<evidence type="ECO:0000313" key="2">
    <source>
        <dbReference type="Proteomes" id="UP001056535"/>
    </source>
</evidence>
<organism evidence="1 2">
    <name type="scientific">Ornithinimicrobium cryptoxanthini</name>
    <dbReference type="NCBI Taxonomy" id="2934161"/>
    <lineage>
        <taxon>Bacteria</taxon>
        <taxon>Bacillati</taxon>
        <taxon>Actinomycetota</taxon>
        <taxon>Actinomycetes</taxon>
        <taxon>Micrococcales</taxon>
        <taxon>Ornithinimicrobiaceae</taxon>
        <taxon>Ornithinimicrobium</taxon>
    </lineage>
</organism>
<dbReference type="RefSeq" id="WP_252621517.1">
    <property type="nucleotide sequence ID" value="NZ_CP099490.1"/>
</dbReference>
<sequence>MDVMDKHESWVKNTRAMLTDRATGPGRHVWDRLARLLQYAEVKWVDGELLDASMRLNGTLLVFTDLIVAIVELKDEERRHDHGLAREEGVTNVQLVPRSGLEKIDVLASETDRYTNAKWRWLRLGEHGTLHDDWPMVAPITLRYRGGVTLTVNGPLRDLGGADMSDFMETLLRDLAA</sequence>